<reference evidence="3" key="1">
    <citation type="submission" date="2016-10" db="EMBL/GenBank/DDBJ databases">
        <authorList>
            <person name="Varghese N."/>
            <person name="Submissions S."/>
        </authorList>
    </citation>
    <scope>NUCLEOTIDE SEQUENCE [LARGE SCALE GENOMIC DNA]</scope>
    <source>
        <strain evidence="3">NRRL B-59562</strain>
    </source>
</reference>
<dbReference type="EMBL" id="FNNU01000002">
    <property type="protein sequence ID" value="SDW82531.1"/>
    <property type="molecule type" value="Genomic_DNA"/>
</dbReference>
<dbReference type="Gene3D" id="2.40.10.220">
    <property type="entry name" value="predicted glycosyltransferase like domains"/>
    <property type="match status" value="1"/>
</dbReference>
<name>A0A1H2WPL1_9PSED</name>
<keyword evidence="3" id="KW-1185">Reference proteome</keyword>
<organism evidence="2 3">
    <name type="scientific">Pseudomonas kuykendallii</name>
    <dbReference type="NCBI Taxonomy" id="1007099"/>
    <lineage>
        <taxon>Bacteria</taxon>
        <taxon>Pseudomonadati</taxon>
        <taxon>Pseudomonadota</taxon>
        <taxon>Gammaproteobacteria</taxon>
        <taxon>Pseudomonadales</taxon>
        <taxon>Pseudomonadaceae</taxon>
        <taxon>Pseudomonas</taxon>
    </lineage>
</organism>
<accession>A0A1H2WPL1</accession>
<dbReference type="STRING" id="1007099.SAMN05216287_1623"/>
<sequence length="109" mass="12461">MDSERRQYDRYRPTLTLEVFDRHGGQRLGRIVDLSRDGFMLVTEQLLSVDSVWECRLTAASGEVREVSFGADCLWARPGTDEHHGWAGFHIIDMAEDQAARLELLLQAL</sequence>
<dbReference type="GO" id="GO:0035438">
    <property type="term" value="F:cyclic-di-GMP binding"/>
    <property type="evidence" value="ECO:0007669"/>
    <property type="project" value="InterPro"/>
</dbReference>
<gene>
    <name evidence="2" type="ORF">SAMN05216287_1623</name>
</gene>
<dbReference type="AlphaFoldDB" id="A0A1H2WPL1"/>
<dbReference type="InterPro" id="IPR009875">
    <property type="entry name" value="PilZ_domain"/>
</dbReference>
<proteinExistence type="predicted"/>
<feature type="domain" description="PilZ" evidence="1">
    <location>
        <begin position="4"/>
        <end position="106"/>
    </location>
</feature>
<evidence type="ECO:0000259" key="1">
    <source>
        <dbReference type="Pfam" id="PF07238"/>
    </source>
</evidence>
<dbReference type="Pfam" id="PF07238">
    <property type="entry name" value="PilZ"/>
    <property type="match status" value="1"/>
</dbReference>
<evidence type="ECO:0000313" key="2">
    <source>
        <dbReference type="EMBL" id="SDW82531.1"/>
    </source>
</evidence>
<protein>
    <submittedName>
        <fullName evidence="2">PilZ domain-containing protein</fullName>
    </submittedName>
</protein>
<dbReference type="SUPFAM" id="SSF141371">
    <property type="entry name" value="PilZ domain-like"/>
    <property type="match status" value="1"/>
</dbReference>
<dbReference type="Proteomes" id="UP000243778">
    <property type="component" value="Unassembled WGS sequence"/>
</dbReference>
<evidence type="ECO:0000313" key="3">
    <source>
        <dbReference type="Proteomes" id="UP000243778"/>
    </source>
</evidence>
<dbReference type="RefSeq" id="WP_090226343.1">
    <property type="nucleotide sequence ID" value="NZ_FNNU01000002.1"/>
</dbReference>
<dbReference type="OrthoDB" id="6199437at2"/>